<evidence type="ECO:0000313" key="2">
    <source>
        <dbReference type="Proteomes" id="UP000054217"/>
    </source>
</evidence>
<dbReference type="InParanoid" id="A0A0C3JUJ9"/>
<protein>
    <submittedName>
        <fullName evidence="1">Uncharacterized protein</fullName>
    </submittedName>
</protein>
<sequence length="255" mass="28235">MNQASTVRANTISLKSVSQFVANFLQSLWENLSRRRQNKSSPWRMLQRKKDSSSVVFRIVTALGFGSSNTRTPPSMPPLTSPRCIGDLSEYELQCVDSRRILNTNDVTKIRVLVMTSSGQALGSHGKTAPGQCMTLAGIFQMKYLFGLSAKVSAFLYNIRSYTKPEIDDSVNPALCHFVRAFISEYHTVRYISTAPPTLPAKSLQLCYGAGTFTKYGLDTQGPSPRGIFEHGQESKGTYDNVEMLKPGVNFSQPT</sequence>
<dbReference type="AlphaFoldDB" id="A0A0C3JUJ9"/>
<accession>A0A0C3JUJ9</accession>
<reference evidence="2" key="2">
    <citation type="submission" date="2015-01" db="EMBL/GenBank/DDBJ databases">
        <title>Evolutionary Origins and Diversification of the Mycorrhizal Mutualists.</title>
        <authorList>
            <consortium name="DOE Joint Genome Institute"/>
            <consortium name="Mycorrhizal Genomics Consortium"/>
            <person name="Kohler A."/>
            <person name="Kuo A."/>
            <person name="Nagy L.G."/>
            <person name="Floudas D."/>
            <person name="Copeland A."/>
            <person name="Barry K.W."/>
            <person name="Cichocki N."/>
            <person name="Veneault-Fourrey C."/>
            <person name="LaButti K."/>
            <person name="Lindquist E.A."/>
            <person name="Lipzen A."/>
            <person name="Lundell T."/>
            <person name="Morin E."/>
            <person name="Murat C."/>
            <person name="Riley R."/>
            <person name="Ohm R."/>
            <person name="Sun H."/>
            <person name="Tunlid A."/>
            <person name="Henrissat B."/>
            <person name="Grigoriev I.V."/>
            <person name="Hibbett D.S."/>
            <person name="Martin F."/>
        </authorList>
    </citation>
    <scope>NUCLEOTIDE SEQUENCE [LARGE SCALE GENOMIC DNA]</scope>
    <source>
        <strain evidence="2">Marx 270</strain>
    </source>
</reference>
<reference evidence="1 2" key="1">
    <citation type="submission" date="2014-04" db="EMBL/GenBank/DDBJ databases">
        <authorList>
            <consortium name="DOE Joint Genome Institute"/>
            <person name="Kuo A."/>
            <person name="Kohler A."/>
            <person name="Costa M.D."/>
            <person name="Nagy L.G."/>
            <person name="Floudas D."/>
            <person name="Copeland A."/>
            <person name="Barry K.W."/>
            <person name="Cichocki N."/>
            <person name="Veneault-Fourrey C."/>
            <person name="LaButti K."/>
            <person name="Lindquist E.A."/>
            <person name="Lipzen A."/>
            <person name="Lundell T."/>
            <person name="Morin E."/>
            <person name="Murat C."/>
            <person name="Sun H."/>
            <person name="Tunlid A."/>
            <person name="Henrissat B."/>
            <person name="Grigoriev I.V."/>
            <person name="Hibbett D.S."/>
            <person name="Martin F."/>
            <person name="Nordberg H.P."/>
            <person name="Cantor M.N."/>
            <person name="Hua S.X."/>
        </authorList>
    </citation>
    <scope>NUCLEOTIDE SEQUENCE [LARGE SCALE GENOMIC DNA]</scope>
    <source>
        <strain evidence="1 2">Marx 270</strain>
    </source>
</reference>
<dbReference type="Proteomes" id="UP000054217">
    <property type="component" value="Unassembled WGS sequence"/>
</dbReference>
<dbReference type="EMBL" id="KN831947">
    <property type="protein sequence ID" value="KIO12813.1"/>
    <property type="molecule type" value="Genomic_DNA"/>
</dbReference>
<gene>
    <name evidence="1" type="ORF">M404DRAFT_696461</name>
</gene>
<organism evidence="1 2">
    <name type="scientific">Pisolithus tinctorius Marx 270</name>
    <dbReference type="NCBI Taxonomy" id="870435"/>
    <lineage>
        <taxon>Eukaryota</taxon>
        <taxon>Fungi</taxon>
        <taxon>Dikarya</taxon>
        <taxon>Basidiomycota</taxon>
        <taxon>Agaricomycotina</taxon>
        <taxon>Agaricomycetes</taxon>
        <taxon>Agaricomycetidae</taxon>
        <taxon>Boletales</taxon>
        <taxon>Sclerodermatineae</taxon>
        <taxon>Pisolithaceae</taxon>
        <taxon>Pisolithus</taxon>
    </lineage>
</organism>
<name>A0A0C3JUJ9_PISTI</name>
<keyword evidence="2" id="KW-1185">Reference proteome</keyword>
<dbReference type="HOGENOM" id="CLU_1090376_0_0_1"/>
<proteinExistence type="predicted"/>
<evidence type="ECO:0000313" key="1">
    <source>
        <dbReference type="EMBL" id="KIO12813.1"/>
    </source>
</evidence>